<organism evidence="1">
    <name type="scientific">Ixodes ricinus</name>
    <name type="common">Common tick</name>
    <name type="synonym">Acarus ricinus</name>
    <dbReference type="NCBI Taxonomy" id="34613"/>
    <lineage>
        <taxon>Eukaryota</taxon>
        <taxon>Metazoa</taxon>
        <taxon>Ecdysozoa</taxon>
        <taxon>Arthropoda</taxon>
        <taxon>Chelicerata</taxon>
        <taxon>Arachnida</taxon>
        <taxon>Acari</taxon>
        <taxon>Parasitiformes</taxon>
        <taxon>Ixodida</taxon>
        <taxon>Ixodoidea</taxon>
        <taxon>Ixodidae</taxon>
        <taxon>Ixodinae</taxon>
        <taxon>Ixodes</taxon>
    </lineage>
</organism>
<sequence length="80" mass="8997">MAVWLYMVPKTHPRPVCLPSCIHPAHESKVFPEWQEITSRKPVCYAISLSAILGVGRRSLGGKKASRREGRCRRGVPTRV</sequence>
<proteinExistence type="predicted"/>
<reference evidence="1" key="1">
    <citation type="submission" date="2019-12" db="EMBL/GenBank/DDBJ databases">
        <title>An insight into the sialome of adult female Ixodes ricinus ticks feeding for 6 days.</title>
        <authorList>
            <person name="Perner J."/>
            <person name="Ribeiro J.M.C."/>
        </authorList>
    </citation>
    <scope>NUCLEOTIDE SEQUENCE</scope>
    <source>
        <strain evidence="1">Semi-engorged</strain>
        <tissue evidence="1">Salivary glands</tissue>
    </source>
</reference>
<evidence type="ECO:0000313" key="1">
    <source>
        <dbReference type="EMBL" id="MXU84353.1"/>
    </source>
</evidence>
<protein>
    <submittedName>
        <fullName evidence="1">Uncharacterized protein</fullName>
    </submittedName>
</protein>
<accession>A0A6B0UDH4</accession>
<name>A0A6B0UDH4_IXORI</name>
<dbReference type="AlphaFoldDB" id="A0A6B0UDH4"/>
<dbReference type="EMBL" id="GIFC01002270">
    <property type="protein sequence ID" value="MXU84353.1"/>
    <property type="molecule type" value="Transcribed_RNA"/>
</dbReference>